<keyword evidence="4" id="KW-1185">Reference proteome</keyword>
<reference evidence="3 4" key="1">
    <citation type="journal article" date="2018" name="Front. Microbiol.">
        <title>Genome-Wide Analysis of Corynespora cassiicola Leaf Fall Disease Putative Effectors.</title>
        <authorList>
            <person name="Lopez D."/>
            <person name="Ribeiro S."/>
            <person name="Label P."/>
            <person name="Fumanal B."/>
            <person name="Venisse J.S."/>
            <person name="Kohler A."/>
            <person name="de Oliveira R.R."/>
            <person name="Labutti K."/>
            <person name="Lipzen A."/>
            <person name="Lail K."/>
            <person name="Bauer D."/>
            <person name="Ohm R.A."/>
            <person name="Barry K.W."/>
            <person name="Spatafora J."/>
            <person name="Grigoriev I.V."/>
            <person name="Martin F.M."/>
            <person name="Pujade-Renaud V."/>
        </authorList>
    </citation>
    <scope>NUCLEOTIDE SEQUENCE [LARGE SCALE GENOMIC DNA]</scope>
    <source>
        <strain evidence="3 4">Philippines</strain>
    </source>
</reference>
<protein>
    <recommendedName>
        <fullName evidence="2">Fungal-type protein kinase domain-containing protein</fullName>
    </recommendedName>
</protein>
<accession>A0A2T2N1E7</accession>
<evidence type="ECO:0000256" key="1">
    <source>
        <dbReference type="SAM" id="MobiDB-lite"/>
    </source>
</evidence>
<gene>
    <name evidence="3" type="ORF">BS50DRAFT_580135</name>
</gene>
<dbReference type="InterPro" id="IPR040976">
    <property type="entry name" value="Pkinase_fungal"/>
</dbReference>
<dbReference type="STRING" id="1448308.A0A2T2N1E7"/>
<name>A0A2T2N1E7_CORCC</name>
<dbReference type="SUPFAM" id="SSF56112">
    <property type="entry name" value="Protein kinase-like (PK-like)"/>
    <property type="match status" value="1"/>
</dbReference>
<feature type="compositionally biased region" description="Polar residues" evidence="1">
    <location>
        <begin position="527"/>
        <end position="538"/>
    </location>
</feature>
<feature type="region of interest" description="Disordered" evidence="1">
    <location>
        <begin position="131"/>
        <end position="161"/>
    </location>
</feature>
<feature type="domain" description="Fungal-type protein kinase" evidence="2">
    <location>
        <begin position="283"/>
        <end position="701"/>
    </location>
</feature>
<dbReference type="OrthoDB" id="5584477at2759"/>
<feature type="compositionally biased region" description="Polar residues" evidence="1">
    <location>
        <begin position="149"/>
        <end position="161"/>
    </location>
</feature>
<sequence length="802" mass="89805">MTNIPRSAIEEAKPIGHGLDLFRASARSSLEAISGASTAEVIEQIDDGALQDLTIDLLLAVQALPVSRILPSSSSGKNLFADLSQLNQAVNASEFNVRHVVPLLVVVLGNKADGIIWEKVYEILQGPAFTTSAKPSTPPPSRPSRTASFQQTPWSFNTGSFADTSDLRKNVDPILRSEVEDNLRIDHPDVFDTFFGRIQGLDEVIAAVLQSCKDSEYQLFQEGIGWLEWPEACGEREVLQFLRSHVDRFLQLAAKHGFCPSKHRRCVTTPNKPIPGSISKRKLDVALAYNPNNELGENERESYSWSHVLIPGELKSNPREDNHSTTWFDLVRYAREILSAQDTRRFVLGFTLCGSIMRVWEFDRLGVVGSTPFDINTDARMFVTAILAFLWMSEEELGFDPTILHENGICTHVQRDGGPERLWLRELIKRKRSVAGRATTCWKGSVRDEVDCELVIKDSWEYEERPEEGLLLKEATEAGVNNVARYYYHETVLVDGRADDVLENVRKGLSEALGRDPLQRRAINHESAPSVSTSGASQQEKERGRSHGMTRKRSSSSVQVSIPPPKRSCSISPVKQDLRRRKNRVHRRLVMRSVGKTLYEASSPQGILTGLIGGINGHESLLDAKILHRDISIGNVMLTIAEDDGFLIDLDLAIKIDREGASGAPSKTGTKVFMAIGALYGEEHTFMHDLESFFWVLYWICVHCNGPRGQRRVSKFEAWNFESTETLAKIKAGSVLEESKFVEEAHANFTEYCMPLVSCMKGLREVVFPDGKRWQRKDRQLYVRMTSILQQALNDLGKGNGA</sequence>
<dbReference type="AlphaFoldDB" id="A0A2T2N1E7"/>
<evidence type="ECO:0000313" key="3">
    <source>
        <dbReference type="EMBL" id="PSN59265.1"/>
    </source>
</evidence>
<dbReference type="Pfam" id="PF17667">
    <property type="entry name" value="Pkinase_fungal"/>
    <property type="match status" value="1"/>
</dbReference>
<dbReference type="Gene3D" id="1.10.510.10">
    <property type="entry name" value="Transferase(Phosphotransferase) domain 1"/>
    <property type="match status" value="1"/>
</dbReference>
<feature type="region of interest" description="Disordered" evidence="1">
    <location>
        <begin position="516"/>
        <end position="583"/>
    </location>
</feature>
<dbReference type="Proteomes" id="UP000240883">
    <property type="component" value="Unassembled WGS sequence"/>
</dbReference>
<proteinExistence type="predicted"/>
<evidence type="ECO:0000313" key="4">
    <source>
        <dbReference type="Proteomes" id="UP000240883"/>
    </source>
</evidence>
<dbReference type="PANTHER" id="PTHR38248">
    <property type="entry name" value="FUNK1 6"/>
    <property type="match status" value="1"/>
</dbReference>
<dbReference type="InterPro" id="IPR011009">
    <property type="entry name" value="Kinase-like_dom_sf"/>
</dbReference>
<organism evidence="3 4">
    <name type="scientific">Corynespora cassiicola Philippines</name>
    <dbReference type="NCBI Taxonomy" id="1448308"/>
    <lineage>
        <taxon>Eukaryota</taxon>
        <taxon>Fungi</taxon>
        <taxon>Dikarya</taxon>
        <taxon>Ascomycota</taxon>
        <taxon>Pezizomycotina</taxon>
        <taxon>Dothideomycetes</taxon>
        <taxon>Pleosporomycetidae</taxon>
        <taxon>Pleosporales</taxon>
        <taxon>Corynesporascaceae</taxon>
        <taxon>Corynespora</taxon>
    </lineage>
</organism>
<evidence type="ECO:0000259" key="2">
    <source>
        <dbReference type="Pfam" id="PF17667"/>
    </source>
</evidence>
<dbReference type="PANTHER" id="PTHR38248:SF2">
    <property type="entry name" value="FUNK1 11"/>
    <property type="match status" value="1"/>
</dbReference>
<dbReference type="EMBL" id="KZ678160">
    <property type="protein sequence ID" value="PSN59265.1"/>
    <property type="molecule type" value="Genomic_DNA"/>
</dbReference>